<feature type="transmembrane region" description="Helical" evidence="2">
    <location>
        <begin position="149"/>
        <end position="173"/>
    </location>
</feature>
<feature type="transmembrane region" description="Helical" evidence="2">
    <location>
        <begin position="223"/>
        <end position="239"/>
    </location>
</feature>
<feature type="compositionally biased region" description="Basic and acidic residues" evidence="1">
    <location>
        <begin position="116"/>
        <end position="126"/>
    </location>
</feature>
<evidence type="ECO:0000256" key="1">
    <source>
        <dbReference type="SAM" id="MobiDB-lite"/>
    </source>
</evidence>
<dbReference type="RefSeq" id="WP_184841671.1">
    <property type="nucleotide sequence ID" value="NZ_JACHMN010000003.1"/>
</dbReference>
<comment type="caution">
    <text evidence="3">The sequence shown here is derived from an EMBL/GenBank/DDBJ whole genome shotgun (WGS) entry which is preliminary data.</text>
</comment>
<dbReference type="AlphaFoldDB" id="A0A841BXI5"/>
<feature type="compositionally biased region" description="Basic and acidic residues" evidence="1">
    <location>
        <begin position="1"/>
        <end position="61"/>
    </location>
</feature>
<feature type="compositionally biased region" description="Basic and acidic residues" evidence="1">
    <location>
        <begin position="72"/>
        <end position="99"/>
    </location>
</feature>
<gene>
    <name evidence="3" type="ORF">F4553_005670</name>
</gene>
<protein>
    <submittedName>
        <fullName evidence="3">Uncharacterized protein</fullName>
    </submittedName>
</protein>
<organism evidence="3 4">
    <name type="scientific">Allocatelliglobosispora scoriae</name>
    <dbReference type="NCBI Taxonomy" id="643052"/>
    <lineage>
        <taxon>Bacteria</taxon>
        <taxon>Bacillati</taxon>
        <taxon>Actinomycetota</taxon>
        <taxon>Actinomycetes</taxon>
        <taxon>Micromonosporales</taxon>
        <taxon>Micromonosporaceae</taxon>
        <taxon>Allocatelliglobosispora</taxon>
    </lineage>
</organism>
<evidence type="ECO:0000256" key="2">
    <source>
        <dbReference type="SAM" id="Phobius"/>
    </source>
</evidence>
<accession>A0A841BXI5</accession>
<feature type="transmembrane region" description="Helical" evidence="2">
    <location>
        <begin position="179"/>
        <end position="202"/>
    </location>
</feature>
<keyword evidence="2" id="KW-1133">Transmembrane helix</keyword>
<keyword evidence="4" id="KW-1185">Reference proteome</keyword>
<dbReference type="Proteomes" id="UP000587527">
    <property type="component" value="Unassembled WGS sequence"/>
</dbReference>
<keyword evidence="2" id="KW-0812">Transmembrane</keyword>
<keyword evidence="2" id="KW-0472">Membrane</keyword>
<dbReference type="EMBL" id="JACHMN010000003">
    <property type="protein sequence ID" value="MBB5872236.1"/>
    <property type="molecule type" value="Genomic_DNA"/>
</dbReference>
<evidence type="ECO:0000313" key="3">
    <source>
        <dbReference type="EMBL" id="MBB5872236.1"/>
    </source>
</evidence>
<reference evidence="3 4" key="1">
    <citation type="submission" date="2020-08" db="EMBL/GenBank/DDBJ databases">
        <title>Sequencing the genomes of 1000 actinobacteria strains.</title>
        <authorList>
            <person name="Klenk H.-P."/>
        </authorList>
    </citation>
    <scope>NUCLEOTIDE SEQUENCE [LARGE SCALE GENOMIC DNA]</scope>
    <source>
        <strain evidence="3 4">DSM 45362</strain>
    </source>
</reference>
<feature type="region of interest" description="Disordered" evidence="1">
    <location>
        <begin position="1"/>
        <end position="143"/>
    </location>
</feature>
<evidence type="ECO:0000313" key="4">
    <source>
        <dbReference type="Proteomes" id="UP000587527"/>
    </source>
</evidence>
<proteinExistence type="predicted"/>
<sequence length="240" mass="25805">MTADRGYPDERWYAEDRGTRDGYAEPDWSERRNPYGVPEQRHTDDPRRGLDPRGSEQRPEARYASLAELSSEAERRRAERPPADPRPADPRPVDPRPALEARPPADQPPPEPPTEPVDRASLRRAAEGPTRLTAEPAPDGVYRSKRPGVAVGIGLALGVLELAMARVFAAGVFGDPLDVSRAVAGGLMLVALPLLGIGLYALATGAARAVDLRGPRVWLRPPLAYLVVALVLIVAAGAAA</sequence>
<feature type="compositionally biased region" description="Pro residues" evidence="1">
    <location>
        <begin position="105"/>
        <end position="115"/>
    </location>
</feature>
<name>A0A841BXI5_9ACTN</name>